<dbReference type="InterPro" id="IPR011234">
    <property type="entry name" value="Fumarylacetoacetase-like_C"/>
</dbReference>
<dbReference type="EMBL" id="JANIBJ010000012">
    <property type="protein sequence ID" value="MCQ8104079.1"/>
    <property type="molecule type" value="Genomic_DNA"/>
</dbReference>
<evidence type="ECO:0000256" key="1">
    <source>
        <dbReference type="ARBA" id="ARBA00010211"/>
    </source>
</evidence>
<organism evidence="4 5">
    <name type="scientific">Methylomonas subterranea</name>
    <dbReference type="NCBI Taxonomy" id="2952225"/>
    <lineage>
        <taxon>Bacteria</taxon>
        <taxon>Pseudomonadati</taxon>
        <taxon>Pseudomonadota</taxon>
        <taxon>Gammaproteobacteria</taxon>
        <taxon>Methylococcales</taxon>
        <taxon>Methylococcaceae</taxon>
        <taxon>Methylomonas</taxon>
    </lineage>
</organism>
<dbReference type="Gene3D" id="3.90.850.10">
    <property type="entry name" value="Fumarylacetoacetase-like, C-terminal domain"/>
    <property type="match status" value="1"/>
</dbReference>
<keyword evidence="4" id="KW-0378">Hydrolase</keyword>
<accession>A0ABT1TFJ9</accession>
<dbReference type="Pfam" id="PF01557">
    <property type="entry name" value="FAA_hydrolase"/>
    <property type="match status" value="1"/>
</dbReference>
<reference evidence="4 5" key="1">
    <citation type="submission" date="2022-07" db="EMBL/GenBank/DDBJ databases">
        <title>Methylomonas rivi sp. nov., Methylomonas rosea sp. nov., Methylomonas aureus sp. nov. and Methylomonas subterranea sp. nov., four novel methanotrophs isolated from a freshwater creek and the deep terrestrial subsurface.</title>
        <authorList>
            <person name="Abin C."/>
            <person name="Sankaranarayanan K."/>
            <person name="Garner C."/>
            <person name="Sindelar R."/>
            <person name="Kotary K."/>
            <person name="Garner R."/>
            <person name="Barclay S."/>
            <person name="Lawson P."/>
            <person name="Krumholz L."/>
        </authorList>
    </citation>
    <scope>NUCLEOTIDE SEQUENCE [LARGE SCALE GENOMIC DNA]</scope>
    <source>
        <strain evidence="4 5">SURF-2</strain>
    </source>
</reference>
<dbReference type="Proteomes" id="UP001524499">
    <property type="component" value="Unassembled WGS sequence"/>
</dbReference>
<proteinExistence type="inferred from homology"/>
<keyword evidence="5" id="KW-1185">Reference proteome</keyword>
<evidence type="ECO:0000313" key="4">
    <source>
        <dbReference type="EMBL" id="MCQ8104079.1"/>
    </source>
</evidence>
<evidence type="ECO:0000313" key="5">
    <source>
        <dbReference type="Proteomes" id="UP001524499"/>
    </source>
</evidence>
<dbReference type="InterPro" id="IPR051121">
    <property type="entry name" value="FAH"/>
</dbReference>
<evidence type="ECO:0000259" key="3">
    <source>
        <dbReference type="Pfam" id="PF01557"/>
    </source>
</evidence>
<dbReference type="PANTHER" id="PTHR42796">
    <property type="entry name" value="FUMARYLACETOACETATE HYDROLASE DOMAIN-CONTAINING PROTEIN 2A-RELATED"/>
    <property type="match status" value="1"/>
</dbReference>
<dbReference type="PANTHER" id="PTHR42796:SF4">
    <property type="entry name" value="FUMARYLACETOACETATE HYDROLASE DOMAIN-CONTAINING PROTEIN 2A"/>
    <property type="match status" value="1"/>
</dbReference>
<gene>
    <name evidence="4" type="ORF">NP590_08190</name>
</gene>
<comment type="caution">
    <text evidence="4">The sequence shown here is derived from an EMBL/GenBank/DDBJ whole genome shotgun (WGS) entry which is preliminary data.</text>
</comment>
<dbReference type="SUPFAM" id="SSF56529">
    <property type="entry name" value="FAH"/>
    <property type="match status" value="1"/>
</dbReference>
<keyword evidence="2" id="KW-0479">Metal-binding</keyword>
<protein>
    <submittedName>
        <fullName evidence="4">Fumarylacetoacetate hydrolase family protein</fullName>
    </submittedName>
</protein>
<feature type="domain" description="Fumarylacetoacetase-like C-terminal" evidence="3">
    <location>
        <begin position="77"/>
        <end position="280"/>
    </location>
</feature>
<dbReference type="InterPro" id="IPR036663">
    <property type="entry name" value="Fumarylacetoacetase_C_sf"/>
</dbReference>
<sequence length="293" mass="31805">MKLVTCIHNGQRQIGAVVGESVVLATGHIPHADSMPDFLASGASGLAAMRELIASGRHLINLTDIQLLAPIPRPGKFLGIGLNYADHISETGRDKPEYPTFFTKQASCVIGHGAAIHCPKVSEKVDYEGELGFVIGKRCRHVSVDKAHEVIAGFTICNDVTVRDWQQRTPTWTLGKSFDTHGPMGPWLVTADEIADPHNLTLKTWVDDELRQNANTGEMLFNCYEMIAYLTQAMTLEPGDVISTGTPAGVGVKMKPRGYLKAGQSVRIEIEGIGALINPVIAEPNEFLADNPR</sequence>
<name>A0ABT1TFJ9_9GAMM</name>
<evidence type="ECO:0000256" key="2">
    <source>
        <dbReference type="ARBA" id="ARBA00022723"/>
    </source>
</evidence>
<dbReference type="GO" id="GO:0016787">
    <property type="term" value="F:hydrolase activity"/>
    <property type="evidence" value="ECO:0007669"/>
    <property type="project" value="UniProtKB-KW"/>
</dbReference>
<dbReference type="RefSeq" id="WP_256601838.1">
    <property type="nucleotide sequence ID" value="NZ_JANIBJ010000012.1"/>
</dbReference>
<comment type="similarity">
    <text evidence="1">Belongs to the FAH family.</text>
</comment>